<evidence type="ECO:0000313" key="1">
    <source>
        <dbReference type="EMBL" id="EFJ07127.1"/>
    </source>
</evidence>
<accession>D8T8E3</accession>
<dbReference type="PANTHER" id="PTHR47925:SF84">
    <property type="entry name" value="PENTATRICOPEPTIDE REPEAT-CONTAINING PROTEIN"/>
    <property type="match status" value="1"/>
</dbReference>
<dbReference type="HOGENOM" id="CLU_2549813_0_0_1"/>
<protein>
    <recommendedName>
        <fullName evidence="3">Pentacotripeptide-repeat region of PRORP domain-containing protein</fullName>
    </recommendedName>
</protein>
<keyword evidence="2" id="KW-1185">Reference proteome</keyword>
<dbReference type="AlphaFoldDB" id="D8T8E3"/>
<evidence type="ECO:0000313" key="2">
    <source>
        <dbReference type="Proteomes" id="UP000001514"/>
    </source>
</evidence>
<gene>
    <name evidence="1" type="ORF">SELMODRAFT_134269</name>
</gene>
<dbReference type="Proteomes" id="UP000001514">
    <property type="component" value="Unassembled WGS sequence"/>
</dbReference>
<organism evidence="2">
    <name type="scientific">Selaginella moellendorffii</name>
    <name type="common">Spikemoss</name>
    <dbReference type="NCBI Taxonomy" id="88036"/>
    <lineage>
        <taxon>Eukaryota</taxon>
        <taxon>Viridiplantae</taxon>
        <taxon>Streptophyta</taxon>
        <taxon>Embryophyta</taxon>
        <taxon>Tracheophyta</taxon>
        <taxon>Lycopodiopsida</taxon>
        <taxon>Selaginellales</taxon>
        <taxon>Selaginellaceae</taxon>
        <taxon>Selaginella</taxon>
    </lineage>
</organism>
<name>D8T8E3_SELML</name>
<dbReference type="PANTHER" id="PTHR47925">
    <property type="entry name" value="OS01G0913400 PROTEIN-RELATED"/>
    <property type="match status" value="1"/>
</dbReference>
<dbReference type="InParanoid" id="D8T8E3"/>
<dbReference type="InterPro" id="IPR011990">
    <property type="entry name" value="TPR-like_helical_dom_sf"/>
</dbReference>
<dbReference type="KEGG" id="smo:SELMODRAFT_134269"/>
<proteinExistence type="predicted"/>
<dbReference type="EMBL" id="GL377689">
    <property type="protein sequence ID" value="EFJ07127.1"/>
    <property type="molecule type" value="Genomic_DNA"/>
</dbReference>
<dbReference type="Gramene" id="EFJ07127">
    <property type="protein sequence ID" value="EFJ07127"/>
    <property type="gene ID" value="SELMODRAFT_134269"/>
</dbReference>
<dbReference type="Gene3D" id="1.25.40.10">
    <property type="entry name" value="Tetratricopeptide repeat domain"/>
    <property type="match status" value="1"/>
</dbReference>
<sequence length="83" mass="8929">RFISSSSYIKSDKLTTFAVLTACSYGGKVAEAHEHFVAMVEDHGLSPSYELYGFMVDIIATSGELSYTKELIASLSNVADSVA</sequence>
<evidence type="ECO:0008006" key="3">
    <source>
        <dbReference type="Google" id="ProtNLM"/>
    </source>
</evidence>
<feature type="non-terminal residue" evidence="1">
    <location>
        <position position="1"/>
    </location>
</feature>
<reference evidence="1 2" key="1">
    <citation type="journal article" date="2011" name="Science">
        <title>The Selaginella genome identifies genetic changes associated with the evolution of vascular plants.</title>
        <authorList>
            <person name="Banks J.A."/>
            <person name="Nishiyama T."/>
            <person name="Hasebe M."/>
            <person name="Bowman J.L."/>
            <person name="Gribskov M."/>
            <person name="dePamphilis C."/>
            <person name="Albert V.A."/>
            <person name="Aono N."/>
            <person name="Aoyama T."/>
            <person name="Ambrose B.A."/>
            <person name="Ashton N.W."/>
            <person name="Axtell M.J."/>
            <person name="Barker E."/>
            <person name="Barker M.S."/>
            <person name="Bennetzen J.L."/>
            <person name="Bonawitz N.D."/>
            <person name="Chapple C."/>
            <person name="Cheng C."/>
            <person name="Correa L.G."/>
            <person name="Dacre M."/>
            <person name="DeBarry J."/>
            <person name="Dreyer I."/>
            <person name="Elias M."/>
            <person name="Engstrom E.M."/>
            <person name="Estelle M."/>
            <person name="Feng L."/>
            <person name="Finet C."/>
            <person name="Floyd S.K."/>
            <person name="Frommer W.B."/>
            <person name="Fujita T."/>
            <person name="Gramzow L."/>
            <person name="Gutensohn M."/>
            <person name="Harholt J."/>
            <person name="Hattori M."/>
            <person name="Heyl A."/>
            <person name="Hirai T."/>
            <person name="Hiwatashi Y."/>
            <person name="Ishikawa M."/>
            <person name="Iwata M."/>
            <person name="Karol K.G."/>
            <person name="Koehler B."/>
            <person name="Kolukisaoglu U."/>
            <person name="Kubo M."/>
            <person name="Kurata T."/>
            <person name="Lalonde S."/>
            <person name="Li K."/>
            <person name="Li Y."/>
            <person name="Litt A."/>
            <person name="Lyons E."/>
            <person name="Manning G."/>
            <person name="Maruyama T."/>
            <person name="Michael T.P."/>
            <person name="Mikami K."/>
            <person name="Miyazaki S."/>
            <person name="Morinaga S."/>
            <person name="Murata T."/>
            <person name="Mueller-Roeber B."/>
            <person name="Nelson D.R."/>
            <person name="Obara M."/>
            <person name="Oguri Y."/>
            <person name="Olmstead R.G."/>
            <person name="Onodera N."/>
            <person name="Petersen B.L."/>
            <person name="Pils B."/>
            <person name="Prigge M."/>
            <person name="Rensing S.A."/>
            <person name="Riano-Pachon D.M."/>
            <person name="Roberts A.W."/>
            <person name="Sato Y."/>
            <person name="Scheller H.V."/>
            <person name="Schulz B."/>
            <person name="Schulz C."/>
            <person name="Shakirov E.V."/>
            <person name="Shibagaki N."/>
            <person name="Shinohara N."/>
            <person name="Shippen D.E."/>
            <person name="Soerensen I."/>
            <person name="Sotooka R."/>
            <person name="Sugimoto N."/>
            <person name="Sugita M."/>
            <person name="Sumikawa N."/>
            <person name="Tanurdzic M."/>
            <person name="Theissen G."/>
            <person name="Ulvskov P."/>
            <person name="Wakazuki S."/>
            <person name="Weng J.K."/>
            <person name="Willats W.W."/>
            <person name="Wipf D."/>
            <person name="Wolf P.G."/>
            <person name="Yang L."/>
            <person name="Zimmer A.D."/>
            <person name="Zhu Q."/>
            <person name="Mitros T."/>
            <person name="Hellsten U."/>
            <person name="Loque D."/>
            <person name="Otillar R."/>
            <person name="Salamov A."/>
            <person name="Schmutz J."/>
            <person name="Shapiro H."/>
            <person name="Lindquist E."/>
            <person name="Lucas S."/>
            <person name="Rokhsar D."/>
            <person name="Grigoriev I.V."/>
        </authorList>
    </citation>
    <scope>NUCLEOTIDE SEQUENCE [LARGE SCALE GENOMIC DNA]</scope>
</reference>